<dbReference type="Gene3D" id="3.80.10.10">
    <property type="entry name" value="Ribonuclease Inhibitor"/>
    <property type="match status" value="1"/>
</dbReference>
<evidence type="ECO:0000313" key="1">
    <source>
        <dbReference type="EMBL" id="KAK7048067.1"/>
    </source>
</evidence>
<dbReference type="SUPFAM" id="SSF52047">
    <property type="entry name" value="RNI-like"/>
    <property type="match status" value="1"/>
</dbReference>
<comment type="caution">
    <text evidence="1">The sequence shown here is derived from an EMBL/GenBank/DDBJ whole genome shotgun (WGS) entry which is preliminary data.</text>
</comment>
<dbReference type="PANTHER" id="PTHR38926:SF5">
    <property type="entry name" value="F-BOX AND LEUCINE-RICH REPEAT PROTEIN 6"/>
    <property type="match status" value="1"/>
</dbReference>
<evidence type="ECO:0000313" key="2">
    <source>
        <dbReference type="Proteomes" id="UP001362999"/>
    </source>
</evidence>
<gene>
    <name evidence="1" type="ORF">R3P38DRAFT_2605748</name>
</gene>
<dbReference type="Proteomes" id="UP001362999">
    <property type="component" value="Unassembled WGS sequence"/>
</dbReference>
<dbReference type="Gene3D" id="1.20.1280.50">
    <property type="match status" value="1"/>
</dbReference>
<accession>A0AAW0D9M2</accession>
<protein>
    <submittedName>
        <fullName evidence="1">F-box domain-containing protein</fullName>
    </submittedName>
</protein>
<dbReference type="InterPro" id="IPR032675">
    <property type="entry name" value="LRR_dom_sf"/>
</dbReference>
<keyword evidence="2" id="KW-1185">Reference proteome</keyword>
<sequence>MACTSSARAILLEQIQRTRHKPKEEIVSYIRISEDKIAAFDSELATSFDSTRTVIQLLERERLTLAALRYLIAPIRTLPVELLGEIFLLAISEYAKWSSHIVMVLRISHVCTDWNHVANATPRLWAGHMHVDLARSGRAQDFYAEGLRSWLARSAPLSLPISLRCTDWPLMRINISPRISEEILRIAPRWRSLQLRASKPIPASFVRRLAESKLDDLEELELGAIEQDVFNLGDKAILHFNTAPRLRKLRMTLHSSSVKIVMPWAQLSELSLSCHSPDIALAILSQCPNLTTTSIRTTGWTIPPHTTAAVQNLPYLRTFLFTFAGSSGHFVPFFSNLLMPELEELSFNFGEVPGGIVQWTSDRFTAFQLRSPNITRLELTSSYLTAEDLKAALRHAPSLLHLKLTCCPHSFDDTVIKAMQYEAGIEPLVPRLHHFVFEETYERMFSQDVLADMIASRWWTDDEFSAGSASPAVSRWTLVHLGSDFTQDFVDAMEILQRKGLRLEFL</sequence>
<name>A0AAW0D9M2_9AGAR</name>
<dbReference type="EMBL" id="JAWWNJ010000009">
    <property type="protein sequence ID" value="KAK7048067.1"/>
    <property type="molecule type" value="Genomic_DNA"/>
</dbReference>
<dbReference type="AlphaFoldDB" id="A0AAW0D9M2"/>
<reference evidence="1 2" key="1">
    <citation type="journal article" date="2024" name="J Genomics">
        <title>Draft genome sequencing and assembly of Favolaschia claudopus CIRM-BRFM 2984 isolated from oak limbs.</title>
        <authorList>
            <person name="Navarro D."/>
            <person name="Drula E."/>
            <person name="Chaduli D."/>
            <person name="Cazenave R."/>
            <person name="Ahrendt S."/>
            <person name="Wang J."/>
            <person name="Lipzen A."/>
            <person name="Daum C."/>
            <person name="Barry K."/>
            <person name="Grigoriev I.V."/>
            <person name="Favel A."/>
            <person name="Rosso M.N."/>
            <person name="Martin F."/>
        </authorList>
    </citation>
    <scope>NUCLEOTIDE SEQUENCE [LARGE SCALE GENOMIC DNA]</scope>
    <source>
        <strain evidence="1 2">CIRM-BRFM 2984</strain>
    </source>
</reference>
<organism evidence="1 2">
    <name type="scientific">Favolaschia claudopus</name>
    <dbReference type="NCBI Taxonomy" id="2862362"/>
    <lineage>
        <taxon>Eukaryota</taxon>
        <taxon>Fungi</taxon>
        <taxon>Dikarya</taxon>
        <taxon>Basidiomycota</taxon>
        <taxon>Agaricomycotina</taxon>
        <taxon>Agaricomycetes</taxon>
        <taxon>Agaricomycetidae</taxon>
        <taxon>Agaricales</taxon>
        <taxon>Marasmiineae</taxon>
        <taxon>Mycenaceae</taxon>
        <taxon>Favolaschia</taxon>
    </lineage>
</organism>
<dbReference type="PANTHER" id="PTHR38926">
    <property type="entry name" value="F-BOX DOMAIN CONTAINING PROTEIN, EXPRESSED"/>
    <property type="match status" value="1"/>
</dbReference>
<proteinExistence type="predicted"/>